<evidence type="ECO:0000313" key="1">
    <source>
        <dbReference type="EMBL" id="KAH7973365.1"/>
    </source>
</evidence>
<evidence type="ECO:0000313" key="2">
    <source>
        <dbReference type="Proteomes" id="UP000821865"/>
    </source>
</evidence>
<protein>
    <submittedName>
        <fullName evidence="1">Uncharacterized protein</fullName>
    </submittedName>
</protein>
<sequence length="620" mass="70503">MDLACCSHTMEADAIHGSSPSYLQSGDLSHEDYLLEENYSAIHTDANWSCCKLRRDTNNDNWVSPREQYSDIFPGGARSCYLEQRERTFLNHDPVSEKIPYPSEQLHYGLERFRPGFSRPTPLYQDIAPTFPEHNYALNPAKLRRAWNLFTKRNFSNRHLSSHAFTHSLETTDICFPSRLSTGSPRIQSPIIHDHHGNGLTSLEQQHWSVRREHDYHGWPTSQVDIRQNNVTPYSQLDSRELYQTLEATPVGGNKALEGYRAVVKSEPVTEGSLPSCAELGQEPEVILPDVSERDGQNWHLRHIKTESDSVDSSPTPEWYRCVIKSEPTTEELLLRHGELDQEPEAIVPYISDDGDQNWHLRPIKIEPVSDDSSPAQAQPEQPEYPPNVHGASAGAADDAQSEQREEPFQCSSCETMFRAKRSLVVHMRRHTGERPFNCHLCPSAFMSRQGLQGHLQRHSNARPWKCDVCSKGYLKKHFLNVHKRLQHHGEGLFKCDLCPQVFVVSTSLQVHRRSHIEEKPCLCHVCLAQFPDRSTLRKHALVKHSDRPFMCDLCGKTFSMRAALKNHRYVHAAPARFATKWRSSPPPELPPCADQLCKVEPADDMCATQPLDVASASPV</sequence>
<proteinExistence type="predicted"/>
<comment type="caution">
    <text evidence="1">The sequence shown here is derived from an EMBL/GenBank/DDBJ whole genome shotgun (WGS) entry which is preliminary data.</text>
</comment>
<dbReference type="Proteomes" id="UP000821865">
    <property type="component" value="Chromosome 10"/>
</dbReference>
<gene>
    <name evidence="1" type="ORF">HPB49_000220</name>
</gene>
<organism evidence="1 2">
    <name type="scientific">Dermacentor silvarum</name>
    <name type="common">Tick</name>
    <dbReference type="NCBI Taxonomy" id="543639"/>
    <lineage>
        <taxon>Eukaryota</taxon>
        <taxon>Metazoa</taxon>
        <taxon>Ecdysozoa</taxon>
        <taxon>Arthropoda</taxon>
        <taxon>Chelicerata</taxon>
        <taxon>Arachnida</taxon>
        <taxon>Acari</taxon>
        <taxon>Parasitiformes</taxon>
        <taxon>Ixodida</taxon>
        <taxon>Ixodoidea</taxon>
        <taxon>Ixodidae</taxon>
        <taxon>Rhipicephalinae</taxon>
        <taxon>Dermacentor</taxon>
    </lineage>
</organism>
<keyword evidence="2" id="KW-1185">Reference proteome</keyword>
<dbReference type="EMBL" id="CM023479">
    <property type="protein sequence ID" value="KAH7973365.1"/>
    <property type="molecule type" value="Genomic_DNA"/>
</dbReference>
<name>A0ACB8DLZ3_DERSI</name>
<accession>A0ACB8DLZ3</accession>
<reference evidence="1" key="1">
    <citation type="submission" date="2020-05" db="EMBL/GenBank/DDBJ databases">
        <title>Large-scale comparative analyses of tick genomes elucidate their genetic diversity and vector capacities.</title>
        <authorList>
            <person name="Jia N."/>
            <person name="Wang J."/>
            <person name="Shi W."/>
            <person name="Du L."/>
            <person name="Sun Y."/>
            <person name="Zhan W."/>
            <person name="Jiang J."/>
            <person name="Wang Q."/>
            <person name="Zhang B."/>
            <person name="Ji P."/>
            <person name="Sakyi L.B."/>
            <person name="Cui X."/>
            <person name="Yuan T."/>
            <person name="Jiang B."/>
            <person name="Yang W."/>
            <person name="Lam T.T.-Y."/>
            <person name="Chang Q."/>
            <person name="Ding S."/>
            <person name="Wang X."/>
            <person name="Zhu J."/>
            <person name="Ruan X."/>
            <person name="Zhao L."/>
            <person name="Wei J."/>
            <person name="Que T."/>
            <person name="Du C."/>
            <person name="Cheng J."/>
            <person name="Dai P."/>
            <person name="Han X."/>
            <person name="Huang E."/>
            <person name="Gao Y."/>
            <person name="Liu J."/>
            <person name="Shao H."/>
            <person name="Ye R."/>
            <person name="Li L."/>
            <person name="Wei W."/>
            <person name="Wang X."/>
            <person name="Wang C."/>
            <person name="Yang T."/>
            <person name="Huo Q."/>
            <person name="Li W."/>
            <person name="Guo W."/>
            <person name="Chen H."/>
            <person name="Zhou L."/>
            <person name="Ni X."/>
            <person name="Tian J."/>
            <person name="Zhou Y."/>
            <person name="Sheng Y."/>
            <person name="Liu T."/>
            <person name="Pan Y."/>
            <person name="Xia L."/>
            <person name="Li J."/>
            <person name="Zhao F."/>
            <person name="Cao W."/>
        </authorList>
    </citation>
    <scope>NUCLEOTIDE SEQUENCE</scope>
    <source>
        <strain evidence="1">Dsil-2018</strain>
    </source>
</reference>